<dbReference type="Gene3D" id="1.10.443.10">
    <property type="entry name" value="Intergrase catalytic core"/>
    <property type="match status" value="1"/>
</dbReference>
<dbReference type="PROSITE" id="PS51900">
    <property type="entry name" value="CB"/>
    <property type="match status" value="1"/>
</dbReference>
<dbReference type="PANTHER" id="PTHR30349">
    <property type="entry name" value="PHAGE INTEGRASE-RELATED"/>
    <property type="match status" value="1"/>
</dbReference>
<dbReference type="InterPro" id="IPR011010">
    <property type="entry name" value="DNA_brk_join_enz"/>
</dbReference>
<keyword evidence="2" id="KW-0233">DNA recombination</keyword>
<dbReference type="InterPro" id="IPR013762">
    <property type="entry name" value="Integrase-like_cat_sf"/>
</dbReference>
<dbReference type="RefSeq" id="WP_092370953.1">
    <property type="nucleotide sequence ID" value="NZ_FOIM01000043.1"/>
</dbReference>
<sequence>MKMKSTANTFADSLARQGASKETVCSYCKSVELFYSQYDEVTVDHLLAYKAYLLEHYAVNTVNARVYGLNRYLKFLEESEQPETGCEGYRLSSVRHQSGNYLDKVISKKDFEKLKRRLKKDHNLKWYFIVRFLGATGVRVSELTKIKVEHVVQGCMDLCSKGRKVRRIFFPAALCEETLEWLNSQNISSGYIFCNRRGQQITPRGIRMQLKRFAVKYKIPEETVYPHSFRHRFALNFLSRFNDISLLADLMGHDSIETTKIYLTKSSGEQRALIDRVVTW</sequence>
<evidence type="ECO:0000256" key="1">
    <source>
        <dbReference type="ARBA" id="ARBA00023125"/>
    </source>
</evidence>
<evidence type="ECO:0000313" key="6">
    <source>
        <dbReference type="EMBL" id="SEU17699.1"/>
    </source>
</evidence>
<evidence type="ECO:0000313" key="7">
    <source>
        <dbReference type="Proteomes" id="UP000198508"/>
    </source>
</evidence>
<proteinExistence type="predicted"/>
<dbReference type="Proteomes" id="UP000198508">
    <property type="component" value="Unassembled WGS sequence"/>
</dbReference>
<dbReference type="GeneID" id="93281169"/>
<feature type="domain" description="Tyr recombinase" evidence="4">
    <location>
        <begin position="101"/>
        <end position="275"/>
    </location>
</feature>
<evidence type="ECO:0000259" key="5">
    <source>
        <dbReference type="PROSITE" id="PS51900"/>
    </source>
</evidence>
<protein>
    <submittedName>
        <fullName evidence="6">Site-specific recombinase XerD</fullName>
    </submittedName>
</protein>
<evidence type="ECO:0000256" key="3">
    <source>
        <dbReference type="PROSITE-ProRule" id="PRU01248"/>
    </source>
</evidence>
<dbReference type="SUPFAM" id="SSF56349">
    <property type="entry name" value="DNA breaking-rejoining enzymes"/>
    <property type="match status" value="1"/>
</dbReference>
<keyword evidence="1 3" id="KW-0238">DNA-binding</keyword>
<dbReference type="AlphaFoldDB" id="A0A1I0K2P4"/>
<name>A0A1I0K2P4_9FIRM</name>
<dbReference type="Pfam" id="PF00589">
    <property type="entry name" value="Phage_integrase"/>
    <property type="match status" value="1"/>
</dbReference>
<dbReference type="PANTHER" id="PTHR30349:SF89">
    <property type="entry name" value="INTEGRASE_RECOMBINASE"/>
    <property type="match status" value="1"/>
</dbReference>
<dbReference type="PROSITE" id="PS51898">
    <property type="entry name" value="TYR_RECOMBINASE"/>
    <property type="match status" value="1"/>
</dbReference>
<organism evidence="6 7">
    <name type="scientific">Enterocloster lavalensis</name>
    <dbReference type="NCBI Taxonomy" id="460384"/>
    <lineage>
        <taxon>Bacteria</taxon>
        <taxon>Bacillati</taxon>
        <taxon>Bacillota</taxon>
        <taxon>Clostridia</taxon>
        <taxon>Lachnospirales</taxon>
        <taxon>Lachnospiraceae</taxon>
        <taxon>Enterocloster</taxon>
    </lineage>
</organism>
<keyword evidence="7" id="KW-1185">Reference proteome</keyword>
<dbReference type="Gene3D" id="1.10.150.130">
    <property type="match status" value="1"/>
</dbReference>
<reference evidence="7" key="1">
    <citation type="submission" date="2016-10" db="EMBL/GenBank/DDBJ databases">
        <authorList>
            <person name="Varghese N."/>
            <person name="Submissions S."/>
        </authorList>
    </citation>
    <scope>NUCLEOTIDE SEQUENCE [LARGE SCALE GENOMIC DNA]</scope>
    <source>
        <strain evidence="7">NLAE-zl-G277</strain>
    </source>
</reference>
<evidence type="ECO:0000256" key="2">
    <source>
        <dbReference type="ARBA" id="ARBA00023172"/>
    </source>
</evidence>
<dbReference type="GO" id="GO:0006310">
    <property type="term" value="P:DNA recombination"/>
    <property type="evidence" value="ECO:0007669"/>
    <property type="project" value="UniProtKB-KW"/>
</dbReference>
<dbReference type="InterPro" id="IPR050090">
    <property type="entry name" value="Tyrosine_recombinase_XerCD"/>
</dbReference>
<evidence type="ECO:0000259" key="4">
    <source>
        <dbReference type="PROSITE" id="PS51898"/>
    </source>
</evidence>
<feature type="domain" description="Core-binding (CB)" evidence="5">
    <location>
        <begin position="1"/>
        <end position="77"/>
    </location>
</feature>
<dbReference type="InterPro" id="IPR010998">
    <property type="entry name" value="Integrase_recombinase_N"/>
</dbReference>
<accession>A0A1I0K2P4</accession>
<dbReference type="InterPro" id="IPR002104">
    <property type="entry name" value="Integrase_catalytic"/>
</dbReference>
<dbReference type="InterPro" id="IPR044068">
    <property type="entry name" value="CB"/>
</dbReference>
<dbReference type="EMBL" id="FOIM01000043">
    <property type="protein sequence ID" value="SEU17699.1"/>
    <property type="molecule type" value="Genomic_DNA"/>
</dbReference>
<dbReference type="STRING" id="460384.SAMN05216313_14333"/>
<gene>
    <name evidence="6" type="ORF">SAMN05216313_14333</name>
</gene>
<dbReference type="GO" id="GO:0003677">
    <property type="term" value="F:DNA binding"/>
    <property type="evidence" value="ECO:0007669"/>
    <property type="project" value="UniProtKB-UniRule"/>
</dbReference>
<dbReference type="GO" id="GO:0015074">
    <property type="term" value="P:DNA integration"/>
    <property type="evidence" value="ECO:0007669"/>
    <property type="project" value="InterPro"/>
</dbReference>